<reference evidence="1 2" key="1">
    <citation type="submission" date="2019-08" db="EMBL/GenBank/DDBJ databases">
        <title>Genome of Luteibaculum oceani JCM 18817.</title>
        <authorList>
            <person name="Bowman J.P."/>
        </authorList>
    </citation>
    <scope>NUCLEOTIDE SEQUENCE [LARGE SCALE GENOMIC DNA]</scope>
    <source>
        <strain evidence="1 2">JCM 18817</strain>
    </source>
</reference>
<dbReference type="EMBL" id="VORB01000006">
    <property type="protein sequence ID" value="TXC78615.1"/>
    <property type="molecule type" value="Genomic_DNA"/>
</dbReference>
<dbReference type="InterPro" id="IPR035986">
    <property type="entry name" value="PKD_dom_sf"/>
</dbReference>
<dbReference type="InterPro" id="IPR008979">
    <property type="entry name" value="Galactose-bd-like_sf"/>
</dbReference>
<dbReference type="SUPFAM" id="SSF49299">
    <property type="entry name" value="PKD domain"/>
    <property type="match status" value="1"/>
</dbReference>
<keyword evidence="2" id="KW-1185">Reference proteome</keyword>
<name>A0A5C6V4X9_9FLAO</name>
<dbReference type="Pfam" id="PF13585">
    <property type="entry name" value="CHU_C"/>
    <property type="match status" value="1"/>
</dbReference>
<sequence>MINHIFYKILISGLLLILFTDSMGQIRFQNPSFEVGTGVLVGVPVAWVYCNGTTDWEPGVYNNQPASHGTRYLGFWDGSTGGTTVEGTALGEGAMQLLIQDGEACPLVPGKKYTFSFDLMSDPSRSYTPGHMAIVAGFASCTPTKLFWKSNDPGVTHNLGTGWQRHTVEFVPDDAYTWFGFYAVSITRGGQHCSLDNLSSITRVAGEVSYEEITCAKNGSITFTAPAGGGPYDYTWYEGDTTTVRPGLNGATATNLGPGTYVLEVIDQTDPCPVPSLYRITLDAATPIIGVATTDTNKICNGEFAQLDFLSDQPDAPTYTYKWTPSIGLSNPNIKNPTASPPTTTTYTLTVDVPGDTTCTETYQITIEVGKNNPGIGKTLKICSNDEPVDLFTELSGNPDDNGNWVFQNGTPFQNPFNPEIHAPGKYHYIISTASCPADTATMIVEVSEVPDAGTEMELEVCNEVINLDLNNSLTTHPRPGRWELLQSNTATGSFSNSGLYNPYEGEDGEIIFIYLPDGPEQCAPDTAKLNLTVHPSPELTLNPIDSVCPGTEYTVEVLINGVANDYTAYFTGNGDPYQNASLANGLNSFNLPSSASLWLRADSIVSNSAPFCKAPLDQLEFSGHKKTAFSIVDSVVCDGDNVGIIAYFRFREGDRFSYQYSVDGGPFNQTGSAASLNLNSGTHYLVLKDELNCQPYDTVFFSKACNCVTDPGDMINPTDTIIVCGDGTATAQHGGNHVMDGNDAISYVLHTNPGTSPGNILQKNLNSANFAFQPPMVYDRVYYISAIVGDDDGTGHADAKAPNLCTQTAPGVPVFWTKIPEGTIRVYPPEICEADSIFIEYNLQGNNPFDVSYLENQLGYNHNSISGTEVLFRTGYQTGTIDFSNFQVADKYGCTAGIKTAPDPYQVLVNDSISASIDQYTCATDNETYSALLTIREGSGNYLVDGSAIPDSTFLKSNITSGVPVSFVASDDKNCNPITLSGSHTCPCATEAPNLKAVSGVQYFCADQAASAQLEGTQGNGDPMGYVGDGNDTWSFVLAIDPNQPIETMVGGSLSKSPVYAISDFPAGIIDTNQTYYICPLAMDEDSDNPGLVDISSKRCPLYTKPGIPIAWRALPSITISERESELCYGEQVVIDYSITTTQNADFEIISSRTDSTFFSNIAQGTMTIALAENTIGTQHTPISYYASSPHFVTNTGQTCVGKWVGDSARVNIHKEPRAEFIPNSTDPSGAYNVCLGENLSKAKIKFSGSDSVFAQITPNIGLIRSYDGNIDDLFISKNNLNLGNNVFSISQVSGQIVQSTGNRKLCAGSAGNPANLTVSVKDLPTLDIALDTNRICAGNPVNLRLIPSGSGSQFTAYDKNGQSYALNQDTSVFTYYPKADSAFVFTRIEHSIYSDESGNACGQDIYERALLQVNELPIATIFDKGAEICEGDSTLIYFKIEGNGPFSFQFENAMELGSEKTGYLPRPEDTLKICVRPNKDASYILINVTDANNCVSDKNNGSASVPVHQNPQPDFAADDRLSCTPLITQLRIISDLSNQQSNSWEIGGGLVFDNEDVLYINLQQPGSYDVRLTQTTTKGCSASIMKQSYLQVDPYPIAGFEIKGDPTVINPEVRILDKSQGAEKWDYLLDHSEHLSSLRQPIIQFNSQDTGRYYISQIVYSGVENCSGTLTHWVYVRDEVLVSIPNAFTPNGDGANEEFKPVYNGLEGRAVHFSIYNRWGEEIFRTQDPDRGWNGTYLGELVPIGAYTFMVRIKGHKGEEDRTYYGTVTVIE</sequence>
<dbReference type="Gene3D" id="2.60.120.260">
    <property type="entry name" value="Galactose-binding domain-like"/>
    <property type="match status" value="1"/>
</dbReference>
<evidence type="ECO:0000313" key="1">
    <source>
        <dbReference type="EMBL" id="TXC78615.1"/>
    </source>
</evidence>
<proteinExistence type="predicted"/>
<dbReference type="InterPro" id="IPR026341">
    <property type="entry name" value="T9SS_type_B"/>
</dbReference>
<accession>A0A5C6V4X9</accession>
<dbReference type="SUPFAM" id="SSF49785">
    <property type="entry name" value="Galactose-binding domain-like"/>
    <property type="match status" value="1"/>
</dbReference>
<dbReference type="NCBIfam" id="TIGR04131">
    <property type="entry name" value="Bac_Flav_CTERM"/>
    <property type="match status" value="1"/>
</dbReference>
<dbReference type="Proteomes" id="UP000321168">
    <property type="component" value="Unassembled WGS sequence"/>
</dbReference>
<organism evidence="1 2">
    <name type="scientific">Luteibaculum oceani</name>
    <dbReference type="NCBI Taxonomy" id="1294296"/>
    <lineage>
        <taxon>Bacteria</taxon>
        <taxon>Pseudomonadati</taxon>
        <taxon>Bacteroidota</taxon>
        <taxon>Flavobacteriia</taxon>
        <taxon>Flavobacteriales</taxon>
        <taxon>Luteibaculaceae</taxon>
        <taxon>Luteibaculum</taxon>
    </lineage>
</organism>
<dbReference type="RefSeq" id="WP_147014642.1">
    <property type="nucleotide sequence ID" value="NZ_VORB01000006.1"/>
</dbReference>
<dbReference type="OrthoDB" id="1236981at2"/>
<evidence type="ECO:0000313" key="2">
    <source>
        <dbReference type="Proteomes" id="UP000321168"/>
    </source>
</evidence>
<comment type="caution">
    <text evidence="1">The sequence shown here is derived from an EMBL/GenBank/DDBJ whole genome shotgun (WGS) entry which is preliminary data.</text>
</comment>
<gene>
    <name evidence="1" type="ORF">FRX97_07825</name>
</gene>
<protein>
    <submittedName>
        <fullName evidence="1">Gliding motility-associated C-terminal domain-containing protein</fullName>
    </submittedName>
</protein>